<dbReference type="Proteomes" id="UP000289152">
    <property type="component" value="Unassembled WGS sequence"/>
</dbReference>
<dbReference type="InterPro" id="IPR011059">
    <property type="entry name" value="Metal-dep_hydrolase_composite"/>
</dbReference>
<dbReference type="InterPro" id="IPR032466">
    <property type="entry name" value="Metal_Hydrolase"/>
</dbReference>
<dbReference type="AlphaFoldDB" id="A0A4Q1BPL7"/>
<keyword evidence="15" id="KW-1185">Reference proteome</keyword>
<dbReference type="SUPFAM" id="SSF51338">
    <property type="entry name" value="Composite domain of metallo-dependent hydrolases"/>
    <property type="match status" value="1"/>
</dbReference>
<dbReference type="PANTHER" id="PTHR11271">
    <property type="entry name" value="GUANINE DEAMINASE"/>
    <property type="match status" value="1"/>
</dbReference>
<keyword evidence="7" id="KW-0862">Zinc</keyword>
<comment type="cofactor">
    <cofactor evidence="1">
        <name>Zn(2+)</name>
        <dbReference type="ChEBI" id="CHEBI:29105"/>
    </cofactor>
</comment>
<dbReference type="VEuPathDB" id="FungiDB:TREMEDRAFT_21899"/>
<dbReference type="InterPro" id="IPR051607">
    <property type="entry name" value="Metallo-dep_hydrolases"/>
</dbReference>
<dbReference type="Gene3D" id="3.20.20.140">
    <property type="entry name" value="Metal-dependent hydrolases"/>
    <property type="match status" value="1"/>
</dbReference>
<evidence type="ECO:0000256" key="10">
    <source>
        <dbReference type="ARBA" id="ARBA00069860"/>
    </source>
</evidence>
<evidence type="ECO:0000313" key="14">
    <source>
        <dbReference type="EMBL" id="RXK39851.1"/>
    </source>
</evidence>
<evidence type="ECO:0000313" key="15">
    <source>
        <dbReference type="Proteomes" id="UP000289152"/>
    </source>
</evidence>
<dbReference type="GO" id="GO:0046098">
    <property type="term" value="P:guanine metabolic process"/>
    <property type="evidence" value="ECO:0007669"/>
    <property type="project" value="TreeGrafter"/>
</dbReference>
<dbReference type="GO" id="GO:0008892">
    <property type="term" value="F:guanine deaminase activity"/>
    <property type="evidence" value="ECO:0007669"/>
    <property type="project" value="UniProtKB-EC"/>
</dbReference>
<name>A0A4Q1BPL7_TREME</name>
<dbReference type="InterPro" id="IPR006680">
    <property type="entry name" value="Amidohydro-rel"/>
</dbReference>
<evidence type="ECO:0000256" key="9">
    <source>
        <dbReference type="ARBA" id="ARBA00056079"/>
    </source>
</evidence>
<dbReference type="EMBL" id="SDIL01000026">
    <property type="protein sequence ID" value="RXK39851.1"/>
    <property type="molecule type" value="Genomic_DNA"/>
</dbReference>
<evidence type="ECO:0000256" key="4">
    <source>
        <dbReference type="ARBA" id="ARBA00012781"/>
    </source>
</evidence>
<proteinExistence type="inferred from homology"/>
<evidence type="ECO:0000256" key="3">
    <source>
        <dbReference type="ARBA" id="ARBA00006745"/>
    </source>
</evidence>
<evidence type="ECO:0000256" key="7">
    <source>
        <dbReference type="ARBA" id="ARBA00022833"/>
    </source>
</evidence>
<evidence type="ECO:0000256" key="11">
    <source>
        <dbReference type="ARBA" id="ARBA00083147"/>
    </source>
</evidence>
<dbReference type="InParanoid" id="A0A4Q1BPL7"/>
<keyword evidence="5" id="KW-0479">Metal-binding</keyword>
<evidence type="ECO:0000256" key="2">
    <source>
        <dbReference type="ARBA" id="ARBA00004984"/>
    </source>
</evidence>
<dbReference type="GO" id="GO:0008270">
    <property type="term" value="F:zinc ion binding"/>
    <property type="evidence" value="ECO:0007669"/>
    <property type="project" value="TreeGrafter"/>
</dbReference>
<feature type="domain" description="Amidohydrolase-related" evidence="13">
    <location>
        <begin position="150"/>
        <end position="478"/>
    </location>
</feature>
<feature type="region of interest" description="Disordered" evidence="12">
    <location>
        <begin position="88"/>
        <end position="130"/>
    </location>
</feature>
<evidence type="ECO:0000259" key="13">
    <source>
        <dbReference type="Pfam" id="PF01979"/>
    </source>
</evidence>
<accession>A0A4Q1BPL7</accession>
<evidence type="ECO:0000256" key="1">
    <source>
        <dbReference type="ARBA" id="ARBA00001947"/>
    </source>
</evidence>
<sequence>MSQQIFIGPYVHSISKDKIEYVPFSIISVVKGKIEWIEKCHPSQLKEVGERYGILKYLNIPTHTKKDYEILEQDELDVDHRRQLWHESQAQDGLEEDEDGTLHVSTSTKRSINEEKDDDDDVLSQSGKQEEHIGLERVEVEVIRLDDDEFLCPGLIDTHTHAPQFPNNGLGGSLQLLEWLEKLTFPEEKKYEDLDYAKRVYERVVERTLRSGTTTSCYYATIHVESSVLLARICERRGQRAFIGKCNMDRNSPPTYIEPSTSSSLQSTHEFISHFPSPSSPTSLVRPILTPRFAISCTSALLHGLSSISNSYSPPLPIQTHLSENPSEVELAKKLYNSSTYTEIYHSHGLLRKGTILAHCVHLEPSERNLIAECGAGVSHCPTSNINLLSGSCRVVELLDQGIPVGLGTDCSGGYSIGVLNTLRDASTVSRCLAFGEKGRRWLSVEELFAMATLGGAEVCGLQDRIGNFQVGKEFDALRICPTSPGMWVGEEDKLDWSDVGKGFNEQSHAQSFHFSKSENGAMGVSGIHGDAKGWMKEWEEKEKEKLKKRFETWLWTGDDRDLAGVWVRGRKVV</sequence>
<evidence type="ECO:0000256" key="8">
    <source>
        <dbReference type="ARBA" id="ARBA00051148"/>
    </source>
</evidence>
<dbReference type="Gene3D" id="2.30.40.10">
    <property type="entry name" value="Urease, subunit C, domain 1"/>
    <property type="match status" value="1"/>
</dbReference>
<keyword evidence="6" id="KW-0378">Hydrolase</keyword>
<evidence type="ECO:0000256" key="12">
    <source>
        <dbReference type="SAM" id="MobiDB-lite"/>
    </source>
</evidence>
<dbReference type="GO" id="GO:0005829">
    <property type="term" value="C:cytosol"/>
    <property type="evidence" value="ECO:0007669"/>
    <property type="project" value="TreeGrafter"/>
</dbReference>
<dbReference type="EC" id="3.5.4.3" evidence="4"/>
<comment type="similarity">
    <text evidence="3">Belongs to the metallo-dependent hydrolases superfamily. ATZ/TRZ family.</text>
</comment>
<dbReference type="PANTHER" id="PTHR11271:SF6">
    <property type="entry name" value="GUANINE DEAMINASE"/>
    <property type="match status" value="1"/>
</dbReference>
<comment type="function">
    <text evidence="9">Catalyzes the hydrolytic deamination of guanine, producing xanthine and ammonia.</text>
</comment>
<dbReference type="STRING" id="5217.A0A4Q1BPL7"/>
<dbReference type="FunCoup" id="A0A4Q1BPL7">
    <property type="interactions" value="246"/>
</dbReference>
<dbReference type="Pfam" id="PF01979">
    <property type="entry name" value="Amidohydro_1"/>
    <property type="match status" value="1"/>
</dbReference>
<comment type="pathway">
    <text evidence="2">Purine metabolism; guanine degradation; xanthine from guanine: step 1/1.</text>
</comment>
<evidence type="ECO:0000256" key="5">
    <source>
        <dbReference type="ARBA" id="ARBA00022723"/>
    </source>
</evidence>
<organism evidence="14 15">
    <name type="scientific">Tremella mesenterica</name>
    <name type="common">Jelly fungus</name>
    <dbReference type="NCBI Taxonomy" id="5217"/>
    <lineage>
        <taxon>Eukaryota</taxon>
        <taxon>Fungi</taxon>
        <taxon>Dikarya</taxon>
        <taxon>Basidiomycota</taxon>
        <taxon>Agaricomycotina</taxon>
        <taxon>Tremellomycetes</taxon>
        <taxon>Tremellales</taxon>
        <taxon>Tremellaceae</taxon>
        <taxon>Tremella</taxon>
    </lineage>
</organism>
<gene>
    <name evidence="14" type="ORF">M231_02908</name>
</gene>
<comment type="caution">
    <text evidence="14">The sequence shown here is derived from an EMBL/GenBank/DDBJ whole genome shotgun (WGS) entry which is preliminary data.</text>
</comment>
<evidence type="ECO:0000256" key="6">
    <source>
        <dbReference type="ARBA" id="ARBA00022801"/>
    </source>
</evidence>
<reference evidence="14 15" key="1">
    <citation type="submission" date="2016-06" db="EMBL/GenBank/DDBJ databases">
        <title>Evolution of pathogenesis and genome organization in the Tremellales.</title>
        <authorList>
            <person name="Cuomo C."/>
            <person name="Litvintseva A."/>
            <person name="Heitman J."/>
            <person name="Chen Y."/>
            <person name="Sun S."/>
            <person name="Springer D."/>
            <person name="Dromer F."/>
            <person name="Young S."/>
            <person name="Zeng Q."/>
            <person name="Chapman S."/>
            <person name="Gujja S."/>
            <person name="Saif S."/>
            <person name="Birren B."/>
        </authorList>
    </citation>
    <scope>NUCLEOTIDE SEQUENCE [LARGE SCALE GENOMIC DNA]</scope>
    <source>
        <strain evidence="14 15">ATCC 28783</strain>
    </source>
</reference>
<dbReference type="FunFam" id="3.20.20.140:FF:000022">
    <property type="entry name" value="Guanine deaminase"/>
    <property type="match status" value="1"/>
</dbReference>
<dbReference type="OrthoDB" id="194468at2759"/>
<protein>
    <recommendedName>
        <fullName evidence="10">Probable guanine deaminase</fullName>
        <ecNumber evidence="4">3.5.4.3</ecNumber>
    </recommendedName>
    <alternativeName>
        <fullName evidence="11">Guanine aminohydrolase</fullName>
    </alternativeName>
</protein>
<dbReference type="SUPFAM" id="SSF51556">
    <property type="entry name" value="Metallo-dependent hydrolases"/>
    <property type="match status" value="1"/>
</dbReference>
<comment type="catalytic activity">
    <reaction evidence="8">
        <text>guanine + H2O + H(+) = xanthine + NH4(+)</text>
        <dbReference type="Rhea" id="RHEA:14665"/>
        <dbReference type="ChEBI" id="CHEBI:15377"/>
        <dbReference type="ChEBI" id="CHEBI:15378"/>
        <dbReference type="ChEBI" id="CHEBI:16235"/>
        <dbReference type="ChEBI" id="CHEBI:17712"/>
        <dbReference type="ChEBI" id="CHEBI:28938"/>
        <dbReference type="EC" id="3.5.4.3"/>
    </reaction>
</comment>